<keyword evidence="2" id="KW-1185">Reference proteome</keyword>
<organism evidence="1 2">
    <name type="scientific">Nitrosomonas mobilis</name>
    <dbReference type="NCBI Taxonomy" id="51642"/>
    <lineage>
        <taxon>Bacteria</taxon>
        <taxon>Pseudomonadati</taxon>
        <taxon>Pseudomonadota</taxon>
        <taxon>Betaproteobacteria</taxon>
        <taxon>Nitrosomonadales</taxon>
        <taxon>Nitrosomonadaceae</taxon>
        <taxon>Nitrosomonas</taxon>
    </lineage>
</organism>
<dbReference type="Proteomes" id="UP000198729">
    <property type="component" value="Unassembled WGS sequence"/>
</dbReference>
<protein>
    <submittedName>
        <fullName evidence="1">Uncharacterized protein</fullName>
    </submittedName>
</protein>
<sequence>MSPTLRQDCPFTFDQIDKENSQQQKNCEQHTALYDLVVNIERKKCRHH</sequence>
<accession>A0A1G5SI02</accession>
<name>A0A1G5SI02_9PROT</name>
<dbReference type="AlphaFoldDB" id="A0A1G5SI02"/>
<evidence type="ECO:0000313" key="1">
    <source>
        <dbReference type="EMBL" id="SCZ86181.1"/>
    </source>
</evidence>
<dbReference type="EMBL" id="FMWO01000057">
    <property type="protein sequence ID" value="SCZ86181.1"/>
    <property type="molecule type" value="Genomic_DNA"/>
</dbReference>
<reference evidence="1 2" key="1">
    <citation type="submission" date="2016-10" db="EMBL/GenBank/DDBJ databases">
        <authorList>
            <person name="de Groot N.N."/>
        </authorList>
    </citation>
    <scope>NUCLEOTIDE SEQUENCE [LARGE SCALE GENOMIC DNA]</scope>
    <source>
        <strain evidence="1">1</strain>
    </source>
</reference>
<proteinExistence type="predicted"/>
<gene>
    <name evidence="1" type="ORF">NSMM_490070</name>
</gene>
<evidence type="ECO:0000313" key="2">
    <source>
        <dbReference type="Proteomes" id="UP000198729"/>
    </source>
</evidence>